<keyword evidence="1" id="KW-1133">Transmembrane helix</keyword>
<feature type="transmembrane region" description="Helical" evidence="1">
    <location>
        <begin position="179"/>
        <end position="201"/>
    </location>
</feature>
<dbReference type="RefSeq" id="WP_124232503.1">
    <property type="nucleotide sequence ID" value="NZ_RHHM01000004.1"/>
</dbReference>
<sequence>MVKSEIYFNRIIFIDTLLSFNGIILSLTEFQLKLINLIEQFSKELISEGQSEELSDELCHIICSYFDEHITLRLNANNISWKRNLLAHHFYGYNADVASLGDRLEILLERSEGKIFDYTCRLIPFILRSLGANEKITLLLSYYKQETAINKGPETEEKKSEKSTVVVSEKKKSHWNDPFIWQTGLAFSLLVILWTFCIKYLDGLY</sequence>
<evidence type="ECO:0000313" key="3">
    <source>
        <dbReference type="Proteomes" id="UP000279457"/>
    </source>
</evidence>
<accession>A0A3N6TUQ2</accession>
<dbReference type="EMBL" id="RHHM01000004">
    <property type="protein sequence ID" value="RQM38982.1"/>
    <property type="molecule type" value="Genomic_DNA"/>
</dbReference>
<comment type="caution">
    <text evidence="2">The sequence shown here is derived from an EMBL/GenBank/DDBJ whole genome shotgun (WGS) entry which is preliminary data.</text>
</comment>
<evidence type="ECO:0000256" key="1">
    <source>
        <dbReference type="SAM" id="Phobius"/>
    </source>
</evidence>
<organism evidence="2 3">
    <name type="scientific">Erwinia psidii</name>
    <dbReference type="NCBI Taxonomy" id="69224"/>
    <lineage>
        <taxon>Bacteria</taxon>
        <taxon>Pseudomonadati</taxon>
        <taxon>Pseudomonadota</taxon>
        <taxon>Gammaproteobacteria</taxon>
        <taxon>Enterobacterales</taxon>
        <taxon>Erwiniaceae</taxon>
        <taxon>Erwinia</taxon>
    </lineage>
</organism>
<keyword evidence="1" id="KW-0472">Membrane</keyword>
<dbReference type="AlphaFoldDB" id="A0A3N6TUQ2"/>
<gene>
    <name evidence="2" type="ORF">EB241_07285</name>
</gene>
<reference evidence="2 3" key="1">
    <citation type="submission" date="2018-10" db="EMBL/GenBank/DDBJ databases">
        <title>Draft genome sequence for the type isolate of Erwinia psidii, agent causal of bacterial blight in guava (Psidium guajava) and wilt and die-back of Eucalyptus spp.</title>
        <authorList>
            <person name="Hermenegildo P.S."/>
            <person name="Santos S.A."/>
            <person name="Guimaraes L.M.S."/>
            <person name="Vidigal P.M.P."/>
            <person name="Pereira I.C."/>
            <person name="Badel J.L."/>
            <person name="Alfenas-Zerbini P."/>
            <person name="Ferreira M.A.S.V."/>
            <person name="Alfenas A.C."/>
        </authorList>
    </citation>
    <scope>NUCLEOTIDE SEQUENCE [LARGE SCALE GENOMIC DNA]</scope>
    <source>
        <strain evidence="2 3">IBSBF 435</strain>
    </source>
</reference>
<dbReference type="Proteomes" id="UP000279457">
    <property type="component" value="Unassembled WGS sequence"/>
</dbReference>
<evidence type="ECO:0000313" key="2">
    <source>
        <dbReference type="EMBL" id="RQM38982.1"/>
    </source>
</evidence>
<keyword evidence="1" id="KW-0812">Transmembrane</keyword>
<dbReference type="OrthoDB" id="6566056at2"/>
<protein>
    <submittedName>
        <fullName evidence="2">Uncharacterized protein</fullName>
    </submittedName>
</protein>
<keyword evidence="3" id="KW-1185">Reference proteome</keyword>
<dbReference type="InterPro" id="IPR038522">
    <property type="entry name" value="T4/T6SS_DotU_sf"/>
</dbReference>
<proteinExistence type="predicted"/>
<dbReference type="Gene3D" id="1.25.40.590">
    <property type="entry name" value="Type IV / VI secretion system, DotU"/>
    <property type="match status" value="1"/>
</dbReference>
<name>A0A3N6TUQ2_9GAMM</name>